<dbReference type="InterPro" id="IPR002898">
    <property type="entry name" value="MotA_ExbB_proton_chnl"/>
</dbReference>
<keyword evidence="6" id="KW-0813">Transport</keyword>
<evidence type="ECO:0000256" key="3">
    <source>
        <dbReference type="ARBA" id="ARBA00022692"/>
    </source>
</evidence>
<evidence type="ECO:0000256" key="7">
    <source>
        <dbReference type="SAM" id="Phobius"/>
    </source>
</evidence>
<name>A0A517Z9R4_9PLAN</name>
<dbReference type="PANTHER" id="PTHR30625:SF11">
    <property type="entry name" value="MOTA_TOLQ_EXBB PROTON CHANNEL DOMAIN-CONTAINING PROTEIN"/>
    <property type="match status" value="1"/>
</dbReference>
<feature type="domain" description="MotA/TolQ/ExbB proton channel" evidence="8">
    <location>
        <begin position="158"/>
        <end position="257"/>
    </location>
</feature>
<keyword evidence="6" id="KW-0653">Protein transport</keyword>
<dbReference type="KEGG" id="mri:Mal4_35500"/>
<dbReference type="Pfam" id="PF01618">
    <property type="entry name" value="MotA_ExbB"/>
    <property type="match status" value="1"/>
</dbReference>
<dbReference type="GO" id="GO:0005886">
    <property type="term" value="C:plasma membrane"/>
    <property type="evidence" value="ECO:0007669"/>
    <property type="project" value="UniProtKB-SubCell"/>
</dbReference>
<keyword evidence="5 7" id="KW-0472">Membrane</keyword>
<organism evidence="9 10">
    <name type="scientific">Maioricimonas rarisocia</name>
    <dbReference type="NCBI Taxonomy" id="2528026"/>
    <lineage>
        <taxon>Bacteria</taxon>
        <taxon>Pseudomonadati</taxon>
        <taxon>Planctomycetota</taxon>
        <taxon>Planctomycetia</taxon>
        <taxon>Planctomycetales</taxon>
        <taxon>Planctomycetaceae</taxon>
        <taxon>Maioricimonas</taxon>
    </lineage>
</organism>
<evidence type="ECO:0000256" key="1">
    <source>
        <dbReference type="ARBA" id="ARBA00004651"/>
    </source>
</evidence>
<feature type="transmembrane region" description="Helical" evidence="7">
    <location>
        <begin position="70"/>
        <end position="92"/>
    </location>
</feature>
<feature type="transmembrane region" description="Helical" evidence="7">
    <location>
        <begin position="35"/>
        <end position="55"/>
    </location>
</feature>
<dbReference type="AlphaFoldDB" id="A0A517Z9R4"/>
<reference evidence="9 10" key="1">
    <citation type="submission" date="2019-02" db="EMBL/GenBank/DDBJ databases">
        <title>Deep-cultivation of Planctomycetes and their phenomic and genomic characterization uncovers novel biology.</title>
        <authorList>
            <person name="Wiegand S."/>
            <person name="Jogler M."/>
            <person name="Boedeker C."/>
            <person name="Pinto D."/>
            <person name="Vollmers J."/>
            <person name="Rivas-Marin E."/>
            <person name="Kohn T."/>
            <person name="Peeters S.H."/>
            <person name="Heuer A."/>
            <person name="Rast P."/>
            <person name="Oberbeckmann S."/>
            <person name="Bunk B."/>
            <person name="Jeske O."/>
            <person name="Meyerdierks A."/>
            <person name="Storesund J.E."/>
            <person name="Kallscheuer N."/>
            <person name="Luecker S."/>
            <person name="Lage O.M."/>
            <person name="Pohl T."/>
            <person name="Merkel B.J."/>
            <person name="Hornburger P."/>
            <person name="Mueller R.-W."/>
            <person name="Bruemmer F."/>
            <person name="Labrenz M."/>
            <person name="Spormann A.M."/>
            <person name="Op den Camp H."/>
            <person name="Overmann J."/>
            <person name="Amann R."/>
            <person name="Jetten M.S.M."/>
            <person name="Mascher T."/>
            <person name="Medema M.H."/>
            <person name="Devos D.P."/>
            <person name="Kaster A.-K."/>
            <person name="Ovreas L."/>
            <person name="Rohde M."/>
            <person name="Galperin M.Y."/>
            <person name="Jogler C."/>
        </authorList>
    </citation>
    <scope>NUCLEOTIDE SEQUENCE [LARGE SCALE GENOMIC DNA]</scope>
    <source>
        <strain evidence="9 10">Mal4</strain>
    </source>
</reference>
<proteinExistence type="inferred from homology"/>
<evidence type="ECO:0000259" key="8">
    <source>
        <dbReference type="Pfam" id="PF01618"/>
    </source>
</evidence>
<evidence type="ECO:0000256" key="4">
    <source>
        <dbReference type="ARBA" id="ARBA00022989"/>
    </source>
</evidence>
<comment type="subcellular location">
    <subcellularLocation>
        <location evidence="1">Cell membrane</location>
        <topology evidence="1">Multi-pass membrane protein</topology>
    </subcellularLocation>
    <subcellularLocation>
        <location evidence="6">Membrane</location>
        <topology evidence="6">Multi-pass membrane protein</topology>
    </subcellularLocation>
</comment>
<keyword evidence="3 7" id="KW-0812">Transmembrane</keyword>
<sequence length="288" mass="31562">MDSGIEMNDVLSWTLSDPEQRIGFAGGRFTRVNHLFAGILGALLTAAVFGVLFPFRSSPVGMLFYRESSLPITVAIIFLTAWSMAILALKLAKLRLQRRALRLSIMPDGHDFVLSPTTVDQVAERMATSVDDPRNFVLLNRIDWALSNLRNLGRVGDVSEMFTTQAEYDEGNMETSYLAVAAFVWAIPVLGFIGTVLGLSQAIGEFGGVLQSGSELDQIKDQLQQVTGGLATAFETTLQGLVAALIVQLCMASLKKSEHEFLDDCSEYCSRHVISRLRLLPLETAGDR</sequence>
<keyword evidence="10" id="KW-1185">Reference proteome</keyword>
<evidence type="ECO:0000313" key="9">
    <source>
        <dbReference type="EMBL" id="QDU39213.1"/>
    </source>
</evidence>
<dbReference type="InterPro" id="IPR050790">
    <property type="entry name" value="ExbB/TolQ_transport"/>
</dbReference>
<dbReference type="Proteomes" id="UP000320496">
    <property type="component" value="Chromosome"/>
</dbReference>
<keyword evidence="4 7" id="KW-1133">Transmembrane helix</keyword>
<accession>A0A517Z9R4</accession>
<dbReference type="EMBL" id="CP036275">
    <property type="protein sequence ID" value="QDU39213.1"/>
    <property type="molecule type" value="Genomic_DNA"/>
</dbReference>
<comment type="similarity">
    <text evidence="6">Belongs to the exbB/tolQ family.</text>
</comment>
<protein>
    <submittedName>
        <fullName evidence="9">MotA/TolQ/ExbB proton channel family protein</fullName>
    </submittedName>
</protein>
<dbReference type="GO" id="GO:0017038">
    <property type="term" value="P:protein import"/>
    <property type="evidence" value="ECO:0007669"/>
    <property type="project" value="TreeGrafter"/>
</dbReference>
<evidence type="ECO:0000256" key="2">
    <source>
        <dbReference type="ARBA" id="ARBA00022475"/>
    </source>
</evidence>
<evidence type="ECO:0000256" key="5">
    <source>
        <dbReference type="ARBA" id="ARBA00023136"/>
    </source>
</evidence>
<gene>
    <name evidence="9" type="ORF">Mal4_35500</name>
</gene>
<evidence type="ECO:0000256" key="6">
    <source>
        <dbReference type="RuleBase" id="RU004057"/>
    </source>
</evidence>
<dbReference type="PANTHER" id="PTHR30625">
    <property type="entry name" value="PROTEIN TOLQ"/>
    <property type="match status" value="1"/>
</dbReference>
<evidence type="ECO:0000313" key="10">
    <source>
        <dbReference type="Proteomes" id="UP000320496"/>
    </source>
</evidence>
<keyword evidence="2" id="KW-1003">Cell membrane</keyword>
<feature type="transmembrane region" description="Helical" evidence="7">
    <location>
        <begin position="177"/>
        <end position="203"/>
    </location>
</feature>